<evidence type="ECO:0000256" key="4">
    <source>
        <dbReference type="ARBA" id="ARBA00022475"/>
    </source>
</evidence>
<protein>
    <submittedName>
        <fullName evidence="17">Penicillin-binding protein</fullName>
    </submittedName>
</protein>
<evidence type="ECO:0000256" key="6">
    <source>
        <dbReference type="ARBA" id="ARBA00022670"/>
    </source>
</evidence>
<dbReference type="Pfam" id="PF00912">
    <property type="entry name" value="Transgly"/>
    <property type="match status" value="1"/>
</dbReference>
<organism evidence="17 18">
    <name type="scientific">Rummeliibacillus stabekisii</name>
    <dbReference type="NCBI Taxonomy" id="241244"/>
    <lineage>
        <taxon>Bacteria</taxon>
        <taxon>Bacillati</taxon>
        <taxon>Bacillota</taxon>
        <taxon>Bacilli</taxon>
        <taxon>Bacillales</taxon>
        <taxon>Caryophanaceae</taxon>
        <taxon>Rummeliibacillus</taxon>
    </lineage>
</organism>
<dbReference type="GO" id="GO:0008955">
    <property type="term" value="F:peptidoglycan glycosyltransferase activity"/>
    <property type="evidence" value="ECO:0007669"/>
    <property type="project" value="UniProtKB-EC"/>
</dbReference>
<evidence type="ECO:0000256" key="2">
    <source>
        <dbReference type="ARBA" id="ARBA00007090"/>
    </source>
</evidence>
<keyword evidence="12" id="KW-0472">Membrane</keyword>
<comment type="subcellular location">
    <subcellularLocation>
        <location evidence="1">Cell membrane</location>
    </subcellularLocation>
</comment>
<dbReference type="FunFam" id="1.10.3810.10:FF:000001">
    <property type="entry name" value="Penicillin-binding protein 1A"/>
    <property type="match status" value="1"/>
</dbReference>
<evidence type="ECO:0000256" key="12">
    <source>
        <dbReference type="ARBA" id="ARBA00023136"/>
    </source>
</evidence>
<evidence type="ECO:0000256" key="8">
    <source>
        <dbReference type="ARBA" id="ARBA00022679"/>
    </source>
</evidence>
<dbReference type="EMBL" id="CP014806">
    <property type="protein sequence ID" value="AMX00858.1"/>
    <property type="molecule type" value="Genomic_DNA"/>
</dbReference>
<comment type="catalytic activity">
    <reaction evidence="15">
        <text>Preferential cleavage: (Ac)2-L-Lys-D-Ala-|-D-Ala. Also transpeptidation of peptidyl-alanyl moieties that are N-acyl substituents of D-alanine.</text>
        <dbReference type="EC" id="3.4.16.4"/>
    </reaction>
</comment>
<dbReference type="SUPFAM" id="SSF53955">
    <property type="entry name" value="Lysozyme-like"/>
    <property type="match status" value="1"/>
</dbReference>
<dbReference type="GO" id="GO:0009002">
    <property type="term" value="F:serine-type D-Ala-D-Ala carboxypeptidase activity"/>
    <property type="evidence" value="ECO:0007669"/>
    <property type="project" value="UniProtKB-EC"/>
</dbReference>
<keyword evidence="9" id="KW-0378">Hydrolase</keyword>
<dbReference type="PANTHER" id="PTHR32282">
    <property type="entry name" value="BINDING PROTEIN TRANSPEPTIDASE, PUTATIVE-RELATED"/>
    <property type="match status" value="1"/>
</dbReference>
<reference evidence="17 18" key="1">
    <citation type="journal article" date="2016" name="Genome Announc.">
        <title>Whole-Genome Sequence of Rummeliibacillus stabekisii Strain PP9 Isolated from Antarctic Soil.</title>
        <authorList>
            <person name="da Mota F.F."/>
            <person name="Vollu R.E."/>
            <person name="Jurelevicius D."/>
            <person name="Seldin L."/>
        </authorList>
    </citation>
    <scope>NUCLEOTIDE SEQUENCE [LARGE SCALE GENOMIC DNA]</scope>
    <source>
        <strain evidence="17 18">PP9</strain>
    </source>
</reference>
<dbReference type="GO" id="GO:0006508">
    <property type="term" value="P:proteolysis"/>
    <property type="evidence" value="ECO:0007669"/>
    <property type="project" value="UniProtKB-KW"/>
</dbReference>
<keyword evidence="11" id="KW-0573">Peptidoglycan synthesis</keyword>
<dbReference type="InterPro" id="IPR023346">
    <property type="entry name" value="Lysozyme-like_dom_sf"/>
</dbReference>
<keyword evidence="14" id="KW-0961">Cell wall biogenesis/degradation</keyword>
<evidence type="ECO:0000256" key="7">
    <source>
        <dbReference type="ARBA" id="ARBA00022676"/>
    </source>
</evidence>
<dbReference type="AlphaFoldDB" id="A0A143HGJ2"/>
<dbReference type="InterPro" id="IPR036950">
    <property type="entry name" value="PBP_transglycosylase"/>
</dbReference>
<keyword evidence="5" id="KW-0121">Carboxypeptidase</keyword>
<evidence type="ECO:0000256" key="11">
    <source>
        <dbReference type="ARBA" id="ARBA00022984"/>
    </source>
</evidence>
<keyword evidence="10" id="KW-0133">Cell shape</keyword>
<keyword evidence="13" id="KW-0511">Multifunctional enzyme</keyword>
<evidence type="ECO:0000256" key="16">
    <source>
        <dbReference type="ARBA" id="ARBA00049902"/>
    </source>
</evidence>
<keyword evidence="8" id="KW-0808">Transferase</keyword>
<dbReference type="NCBIfam" id="TIGR02074">
    <property type="entry name" value="PBP_1a_fam"/>
    <property type="match status" value="1"/>
</dbReference>
<dbReference type="RefSeq" id="WP_066791676.1">
    <property type="nucleotide sequence ID" value="NZ_BJVD01000002.1"/>
</dbReference>
<evidence type="ECO:0000313" key="17">
    <source>
        <dbReference type="EMBL" id="AMX00858.1"/>
    </source>
</evidence>
<dbReference type="InterPro" id="IPR050396">
    <property type="entry name" value="Glycosyltr_51/Transpeptidase"/>
</dbReference>
<dbReference type="Proteomes" id="UP000076021">
    <property type="component" value="Chromosome"/>
</dbReference>
<dbReference type="KEGG" id="rst:ATY39_16615"/>
<dbReference type="GO" id="GO:0008360">
    <property type="term" value="P:regulation of cell shape"/>
    <property type="evidence" value="ECO:0007669"/>
    <property type="project" value="UniProtKB-KW"/>
</dbReference>
<evidence type="ECO:0000256" key="1">
    <source>
        <dbReference type="ARBA" id="ARBA00004236"/>
    </source>
</evidence>
<dbReference type="GO" id="GO:0009252">
    <property type="term" value="P:peptidoglycan biosynthetic process"/>
    <property type="evidence" value="ECO:0007669"/>
    <property type="project" value="UniProtKB-KW"/>
</dbReference>
<dbReference type="GO" id="GO:0005886">
    <property type="term" value="C:plasma membrane"/>
    <property type="evidence" value="ECO:0007669"/>
    <property type="project" value="UniProtKB-SubCell"/>
</dbReference>
<keyword evidence="4" id="KW-1003">Cell membrane</keyword>
<name>A0A143HGJ2_9BACL</name>
<dbReference type="STRING" id="241244.ATY39_16615"/>
<dbReference type="InterPro" id="IPR001264">
    <property type="entry name" value="Glyco_trans_51"/>
</dbReference>
<comment type="similarity">
    <text evidence="3">In the N-terminal section; belongs to the glycosyltransferase 51 family.</text>
</comment>
<evidence type="ECO:0000256" key="5">
    <source>
        <dbReference type="ARBA" id="ARBA00022645"/>
    </source>
</evidence>
<accession>A0A143HGJ2</accession>
<gene>
    <name evidence="17" type="ORF">ATY39_16615</name>
</gene>
<evidence type="ECO:0000256" key="15">
    <source>
        <dbReference type="ARBA" id="ARBA00034000"/>
    </source>
</evidence>
<dbReference type="GO" id="GO:0071555">
    <property type="term" value="P:cell wall organization"/>
    <property type="evidence" value="ECO:0007669"/>
    <property type="project" value="UniProtKB-KW"/>
</dbReference>
<dbReference type="PANTHER" id="PTHR32282:SF11">
    <property type="entry name" value="PENICILLIN-BINDING PROTEIN 1B"/>
    <property type="match status" value="1"/>
</dbReference>
<dbReference type="InterPro" id="IPR012338">
    <property type="entry name" value="Beta-lactam/transpept-like"/>
</dbReference>
<dbReference type="Pfam" id="PF00905">
    <property type="entry name" value="Transpeptidase"/>
    <property type="match status" value="1"/>
</dbReference>
<evidence type="ECO:0000256" key="14">
    <source>
        <dbReference type="ARBA" id="ARBA00023316"/>
    </source>
</evidence>
<reference evidence="18" key="2">
    <citation type="submission" date="2016-03" db="EMBL/GenBank/DDBJ databases">
        <authorList>
            <person name="Ploux O."/>
        </authorList>
    </citation>
    <scope>NUCLEOTIDE SEQUENCE [LARGE SCALE GENOMIC DNA]</scope>
    <source>
        <strain evidence="18">PP9</strain>
    </source>
</reference>
<evidence type="ECO:0000313" key="18">
    <source>
        <dbReference type="Proteomes" id="UP000076021"/>
    </source>
</evidence>
<dbReference type="GO" id="GO:0008658">
    <property type="term" value="F:penicillin binding"/>
    <property type="evidence" value="ECO:0007669"/>
    <property type="project" value="InterPro"/>
</dbReference>
<dbReference type="InterPro" id="IPR001460">
    <property type="entry name" value="PCN-bd_Tpept"/>
</dbReference>
<proteinExistence type="inferred from homology"/>
<sequence length="684" mass="76826">MNRAEYHKQRKKKLRLRQLVILMVVCASSVITALVSLRVYAQITGAPSLTVPKATVFLDTSGEQIGDKFAGQRRYWVGLDDISPFVTKALIATEDQNFYKHNGFDYTRIAGAIVQDVKAMKKVQGASTITQQYARNLYLSHDKTWLRKMNEALYTYRLETFYDKDQILEGYLNTVYFGHGMYGIEAASRYYFAKPAKELTLPEAASLVAIPKGPSIYSPLASEENNHNRQQLILSLMRNKEMITEEAKERAQNENLTFKYDEWDSDKMNAPYFVDTVWAEAKKILEKNGRNIAEGGWTIQTTLNPLHQKAAEEAVEKNMPNSGLQVGFVSMDPKTGYVTSLVGGTHYTESSYNRVTQAKRQPGSAIKPFLYATALENDFSPITFMDAEKTIFTYDGGRSEYEPKNVNGKFANHPISLAQALAISDNIFAVKTYEEVGHRKFKQMLNRFGIGETLQNTPSVALGTTEVTLKDITSAYNTLAAGGVKRSPITVLSIKDGEGKLIYEVEEKREEKRVLKKDENFILTQLMTGMFDPVFNDYTPATGVSLRNRQTRPYAAKSGTTLTDQMMIGFTPSLTAGVWNGYDQGKQLSSEEDARATKHIWIDFMEGALKDTPSEPFIAPKGVQSAIIDVETGGIATKACGRQRLVYLKKKDMPKKKCTDPSIVNELTKETDETWSLFPFSLFE</sequence>
<keyword evidence="18" id="KW-1185">Reference proteome</keyword>
<keyword evidence="6" id="KW-0645">Protease</keyword>
<evidence type="ECO:0000256" key="13">
    <source>
        <dbReference type="ARBA" id="ARBA00023268"/>
    </source>
</evidence>
<comment type="catalytic activity">
    <reaction evidence="16">
        <text>[GlcNAc-(1-&gt;4)-Mur2Ac(oyl-L-Ala-gamma-D-Glu-L-Lys-D-Ala-D-Ala)](n)-di-trans,octa-cis-undecaprenyl diphosphate + beta-D-GlcNAc-(1-&gt;4)-Mur2Ac(oyl-L-Ala-gamma-D-Glu-L-Lys-D-Ala-D-Ala)-di-trans,octa-cis-undecaprenyl diphosphate = [GlcNAc-(1-&gt;4)-Mur2Ac(oyl-L-Ala-gamma-D-Glu-L-Lys-D-Ala-D-Ala)](n+1)-di-trans,octa-cis-undecaprenyl diphosphate + di-trans,octa-cis-undecaprenyl diphosphate + H(+)</text>
        <dbReference type="Rhea" id="RHEA:23708"/>
        <dbReference type="Rhea" id="RHEA-COMP:9602"/>
        <dbReference type="Rhea" id="RHEA-COMP:9603"/>
        <dbReference type="ChEBI" id="CHEBI:15378"/>
        <dbReference type="ChEBI" id="CHEBI:58405"/>
        <dbReference type="ChEBI" id="CHEBI:60033"/>
        <dbReference type="ChEBI" id="CHEBI:78435"/>
        <dbReference type="EC" id="2.4.99.28"/>
    </reaction>
</comment>
<evidence type="ECO:0000256" key="3">
    <source>
        <dbReference type="ARBA" id="ARBA00007739"/>
    </source>
</evidence>
<dbReference type="OrthoDB" id="9766909at2"/>
<dbReference type="Gene3D" id="3.40.710.10">
    <property type="entry name" value="DD-peptidase/beta-lactamase superfamily"/>
    <property type="match status" value="1"/>
</dbReference>
<evidence type="ECO:0000256" key="9">
    <source>
        <dbReference type="ARBA" id="ARBA00022801"/>
    </source>
</evidence>
<keyword evidence="7" id="KW-0328">Glycosyltransferase</keyword>
<evidence type="ECO:0000256" key="10">
    <source>
        <dbReference type="ARBA" id="ARBA00022960"/>
    </source>
</evidence>
<dbReference type="SUPFAM" id="SSF56601">
    <property type="entry name" value="beta-lactamase/transpeptidase-like"/>
    <property type="match status" value="1"/>
</dbReference>
<comment type="similarity">
    <text evidence="2">In the C-terminal section; belongs to the transpeptidase family.</text>
</comment>
<dbReference type="GO" id="GO:0030288">
    <property type="term" value="C:outer membrane-bounded periplasmic space"/>
    <property type="evidence" value="ECO:0007669"/>
    <property type="project" value="TreeGrafter"/>
</dbReference>
<dbReference type="Gene3D" id="1.10.3810.10">
    <property type="entry name" value="Biosynthetic peptidoglycan transglycosylase-like"/>
    <property type="match status" value="1"/>
</dbReference>